<evidence type="ECO:0008006" key="5">
    <source>
        <dbReference type="Google" id="ProtNLM"/>
    </source>
</evidence>
<dbReference type="SUPFAM" id="SSF52402">
    <property type="entry name" value="Adenine nucleotide alpha hydrolases-like"/>
    <property type="match status" value="1"/>
</dbReference>
<organism evidence="3 4">
    <name type="scientific">Hermanssonia centrifuga</name>
    <dbReference type="NCBI Taxonomy" id="98765"/>
    <lineage>
        <taxon>Eukaryota</taxon>
        <taxon>Fungi</taxon>
        <taxon>Dikarya</taxon>
        <taxon>Basidiomycota</taxon>
        <taxon>Agaricomycotina</taxon>
        <taxon>Agaricomycetes</taxon>
        <taxon>Polyporales</taxon>
        <taxon>Meruliaceae</taxon>
        <taxon>Hermanssonia</taxon>
    </lineage>
</organism>
<dbReference type="GO" id="GO:0000049">
    <property type="term" value="F:tRNA binding"/>
    <property type="evidence" value="ECO:0007669"/>
    <property type="project" value="InterPro"/>
</dbReference>
<dbReference type="InterPro" id="IPR014729">
    <property type="entry name" value="Rossmann-like_a/b/a_fold"/>
</dbReference>
<dbReference type="AlphaFoldDB" id="A0A2R6NS01"/>
<evidence type="ECO:0000313" key="4">
    <source>
        <dbReference type="Proteomes" id="UP000186601"/>
    </source>
</evidence>
<protein>
    <recommendedName>
        <fullName evidence="5">Cytoplasmic tRNA 2-thiolation protein 2</fullName>
    </recommendedName>
</protein>
<evidence type="ECO:0000313" key="3">
    <source>
        <dbReference type="EMBL" id="PSR75559.1"/>
    </source>
</evidence>
<dbReference type="Proteomes" id="UP000186601">
    <property type="component" value="Unassembled WGS sequence"/>
</dbReference>
<dbReference type="PANTHER" id="PTHR20882:SF14">
    <property type="entry name" value="CYTOPLASMIC TRNA 2-THIOLATION PROTEIN 2"/>
    <property type="match status" value="1"/>
</dbReference>
<proteinExistence type="predicted"/>
<dbReference type="InterPro" id="IPR019407">
    <property type="entry name" value="CTU2"/>
</dbReference>
<keyword evidence="1" id="KW-0963">Cytoplasm</keyword>
<dbReference type="STRING" id="98765.A0A2R6NS01"/>
<dbReference type="GO" id="GO:0005829">
    <property type="term" value="C:cytosol"/>
    <property type="evidence" value="ECO:0007669"/>
    <property type="project" value="TreeGrafter"/>
</dbReference>
<dbReference type="Gene3D" id="3.40.50.620">
    <property type="entry name" value="HUPs"/>
    <property type="match status" value="1"/>
</dbReference>
<reference evidence="3 4" key="1">
    <citation type="submission" date="2018-02" db="EMBL/GenBank/DDBJ databases">
        <title>Genome sequence of the basidiomycete white-rot fungus Phlebia centrifuga.</title>
        <authorList>
            <person name="Granchi Z."/>
            <person name="Peng M."/>
            <person name="de Vries R.P."/>
            <person name="Hilden K."/>
            <person name="Makela M.R."/>
            <person name="Grigoriev I."/>
            <person name="Riley R."/>
        </authorList>
    </citation>
    <scope>NUCLEOTIDE SEQUENCE [LARGE SCALE GENOMIC DNA]</scope>
    <source>
        <strain evidence="3 4">FBCC195</strain>
    </source>
</reference>
<evidence type="ECO:0000256" key="2">
    <source>
        <dbReference type="ARBA" id="ARBA00022694"/>
    </source>
</evidence>
<gene>
    <name evidence="3" type="ORF">PHLCEN_2v9039</name>
</gene>
<dbReference type="EMBL" id="MLYV02000883">
    <property type="protein sequence ID" value="PSR75559.1"/>
    <property type="molecule type" value="Genomic_DNA"/>
</dbReference>
<dbReference type="GO" id="GO:0016783">
    <property type="term" value="F:sulfurtransferase activity"/>
    <property type="evidence" value="ECO:0007669"/>
    <property type="project" value="TreeGrafter"/>
</dbReference>
<dbReference type="OrthoDB" id="25129at2759"/>
<name>A0A2R6NS01_9APHY</name>
<keyword evidence="4" id="KW-1185">Reference proteome</keyword>
<dbReference type="GO" id="GO:0002143">
    <property type="term" value="P:tRNA wobble position uridine thiolation"/>
    <property type="evidence" value="ECO:0007669"/>
    <property type="project" value="TreeGrafter"/>
</dbReference>
<evidence type="ECO:0000256" key="1">
    <source>
        <dbReference type="ARBA" id="ARBA00022490"/>
    </source>
</evidence>
<comment type="caution">
    <text evidence="3">The sequence shown here is derived from an EMBL/GenBank/DDBJ whole genome shotgun (WGS) entry which is preliminary data.</text>
</comment>
<keyword evidence="2" id="KW-0819">tRNA processing</keyword>
<sequence>MTWKFRRSLEPHINAKPDGPRRTALKPTGNLTIGFSGGLGSTVLLDLVNRYYVSPDKSLVTAEGGRDHPRNERVWKKVTVCYVEVCDAFPEMKDRTDEIREIVQKCEGVDFLPIHIQDAFDRAWWEKMGGKPVLSQVKIDMANENIPFSMLSDESLSSSLSALRTYIASLPTPTALSNALRSLTRVLLQYAAHFTDSSHLLLGASLTSLAVSLISSISQGGGFHVREEAQEEWFADVVQEHAEDSRHKKGKWRGGGVRVIRPLRDVGMKECAAWAWWMQLRVVGREKWRWPGAKVGIGKLTKDFIAGLEKDYPSTVSTIVRTCGKLAPKGGTVGKCLICERPVPEGVQEWKARISIRSHETPSDAPVPLTSPDLTSLAPFICYVCHTTLTSKGTRAAPPLFPPEVGTPGMVSLPSWSNARMSVSTDGGESNTGRRIREPEMREIVKEYLLDD</sequence>
<dbReference type="Pfam" id="PF10288">
    <property type="entry name" value="CTU2"/>
    <property type="match status" value="1"/>
</dbReference>
<accession>A0A2R6NS01</accession>
<dbReference type="PANTHER" id="PTHR20882">
    <property type="entry name" value="CYTOPLASMIC TRNA 2-THIOLATION PROTEIN 2"/>
    <property type="match status" value="1"/>
</dbReference>